<keyword evidence="3" id="KW-1185">Reference proteome</keyword>
<feature type="region of interest" description="Disordered" evidence="1">
    <location>
        <begin position="60"/>
        <end position="105"/>
    </location>
</feature>
<dbReference type="Proteomes" id="UP001408356">
    <property type="component" value="Unassembled WGS sequence"/>
</dbReference>
<proteinExistence type="predicted"/>
<name>A0ABR2UZU2_9PEZI</name>
<evidence type="ECO:0000313" key="3">
    <source>
        <dbReference type="Proteomes" id="UP001408356"/>
    </source>
</evidence>
<feature type="compositionally biased region" description="Basic residues" evidence="1">
    <location>
        <begin position="61"/>
        <end position="70"/>
    </location>
</feature>
<evidence type="ECO:0000256" key="1">
    <source>
        <dbReference type="SAM" id="MobiDB-lite"/>
    </source>
</evidence>
<gene>
    <name evidence="2" type="ORF">SUNI508_06742</name>
</gene>
<dbReference type="EMBL" id="JARVKF010000257">
    <property type="protein sequence ID" value="KAK9420214.1"/>
    <property type="molecule type" value="Genomic_DNA"/>
</dbReference>
<sequence>MSYYPVHTQDHKHTSQMLQMYQALDRETQYSTVPSYTSKSKKSSDASSVFSASSFSSTRQLLKKQQHLHPHLGQQWGDTQLSQGRKGNGVIYLTSDGRSLGKRSV</sequence>
<feature type="compositionally biased region" description="Polar residues" evidence="1">
    <location>
        <begin position="76"/>
        <end position="85"/>
    </location>
</feature>
<evidence type="ECO:0000313" key="2">
    <source>
        <dbReference type="EMBL" id="KAK9420214.1"/>
    </source>
</evidence>
<accession>A0ABR2UZU2</accession>
<organism evidence="2 3">
    <name type="scientific">Seiridium unicorne</name>
    <dbReference type="NCBI Taxonomy" id="138068"/>
    <lineage>
        <taxon>Eukaryota</taxon>
        <taxon>Fungi</taxon>
        <taxon>Dikarya</taxon>
        <taxon>Ascomycota</taxon>
        <taxon>Pezizomycotina</taxon>
        <taxon>Sordariomycetes</taxon>
        <taxon>Xylariomycetidae</taxon>
        <taxon>Amphisphaeriales</taxon>
        <taxon>Sporocadaceae</taxon>
        <taxon>Seiridium</taxon>
    </lineage>
</organism>
<reference evidence="2 3" key="1">
    <citation type="journal article" date="2024" name="J. Plant Pathol.">
        <title>Sequence and assembly of the genome of Seiridium unicorne, isolate CBS 538.82, causal agent of cypress canker disease.</title>
        <authorList>
            <person name="Scali E."/>
            <person name="Rocca G.D."/>
            <person name="Danti R."/>
            <person name="Garbelotto M."/>
            <person name="Barberini S."/>
            <person name="Baroncelli R."/>
            <person name="Emiliani G."/>
        </authorList>
    </citation>
    <scope>NUCLEOTIDE SEQUENCE [LARGE SCALE GENOMIC DNA]</scope>
    <source>
        <strain evidence="2 3">BM-138-508</strain>
    </source>
</reference>
<comment type="caution">
    <text evidence="2">The sequence shown here is derived from an EMBL/GenBank/DDBJ whole genome shotgun (WGS) entry which is preliminary data.</text>
</comment>
<protein>
    <submittedName>
        <fullName evidence="2">Uncharacterized protein</fullName>
    </submittedName>
</protein>